<dbReference type="Pfam" id="PF02798">
    <property type="entry name" value="GST_N"/>
    <property type="match status" value="1"/>
</dbReference>
<dbReference type="PROSITE" id="PS50404">
    <property type="entry name" value="GST_NTER"/>
    <property type="match status" value="1"/>
</dbReference>
<dbReference type="Pfam" id="PF14497">
    <property type="entry name" value="GST_C_3"/>
    <property type="match status" value="1"/>
</dbReference>
<dbReference type="SUPFAM" id="SSF52833">
    <property type="entry name" value="Thioredoxin-like"/>
    <property type="match status" value="1"/>
</dbReference>
<protein>
    <submittedName>
        <fullName evidence="3">Uncharacterized protein</fullName>
    </submittedName>
</protein>
<evidence type="ECO:0000259" key="2">
    <source>
        <dbReference type="PROSITE" id="PS50405"/>
    </source>
</evidence>
<comment type="caution">
    <text evidence="3">The sequence shown here is derived from an EMBL/GenBank/DDBJ whole genome shotgun (WGS) entry which is preliminary data.</text>
</comment>
<dbReference type="InterPro" id="IPR010987">
    <property type="entry name" value="Glutathione-S-Trfase_C-like"/>
</dbReference>
<dbReference type="Proteomes" id="UP000230750">
    <property type="component" value="Unassembled WGS sequence"/>
</dbReference>
<feature type="domain" description="GST N-terminal" evidence="1">
    <location>
        <begin position="1"/>
        <end position="68"/>
    </location>
</feature>
<dbReference type="GO" id="GO:0004364">
    <property type="term" value="F:glutathione transferase activity"/>
    <property type="evidence" value="ECO:0007669"/>
    <property type="project" value="TreeGrafter"/>
</dbReference>
<dbReference type="InterPro" id="IPR050213">
    <property type="entry name" value="GST_superfamily"/>
</dbReference>
<dbReference type="GO" id="GO:0006749">
    <property type="term" value="P:glutathione metabolic process"/>
    <property type="evidence" value="ECO:0007669"/>
    <property type="project" value="TreeGrafter"/>
</dbReference>
<dbReference type="InterPro" id="IPR036249">
    <property type="entry name" value="Thioredoxin-like_sf"/>
</dbReference>
<dbReference type="EMBL" id="MRZV01001602">
    <property type="protein sequence ID" value="PIK36867.1"/>
    <property type="molecule type" value="Genomic_DNA"/>
</dbReference>
<accession>A0A2G8JMB0</accession>
<evidence type="ECO:0000259" key="1">
    <source>
        <dbReference type="PROSITE" id="PS50404"/>
    </source>
</evidence>
<gene>
    <name evidence="3" type="ORF">BSL78_26292</name>
</gene>
<dbReference type="InterPro" id="IPR004046">
    <property type="entry name" value="GST_C"/>
</dbReference>
<reference evidence="3 4" key="1">
    <citation type="journal article" date="2017" name="PLoS Biol.">
        <title>The sea cucumber genome provides insights into morphological evolution and visceral regeneration.</title>
        <authorList>
            <person name="Zhang X."/>
            <person name="Sun L."/>
            <person name="Yuan J."/>
            <person name="Sun Y."/>
            <person name="Gao Y."/>
            <person name="Zhang L."/>
            <person name="Li S."/>
            <person name="Dai H."/>
            <person name="Hamel J.F."/>
            <person name="Liu C."/>
            <person name="Yu Y."/>
            <person name="Liu S."/>
            <person name="Lin W."/>
            <person name="Guo K."/>
            <person name="Jin S."/>
            <person name="Xu P."/>
            <person name="Storey K.B."/>
            <person name="Huan P."/>
            <person name="Zhang T."/>
            <person name="Zhou Y."/>
            <person name="Zhang J."/>
            <person name="Lin C."/>
            <person name="Li X."/>
            <person name="Xing L."/>
            <person name="Huo D."/>
            <person name="Sun M."/>
            <person name="Wang L."/>
            <person name="Mercier A."/>
            <person name="Li F."/>
            <person name="Yang H."/>
            <person name="Xiang J."/>
        </authorList>
    </citation>
    <scope>NUCLEOTIDE SEQUENCE [LARGE SCALE GENOMIC DNA]</scope>
    <source>
        <strain evidence="3">Shaxun</strain>
        <tissue evidence="3">Muscle</tissue>
    </source>
</reference>
<proteinExistence type="predicted"/>
<keyword evidence="4" id="KW-1185">Reference proteome</keyword>
<evidence type="ECO:0000313" key="4">
    <source>
        <dbReference type="Proteomes" id="UP000230750"/>
    </source>
</evidence>
<sequence length="164" mass="18616">MARAEPVRYMFELAGVEYEDNRVSQDQWKEIKATTGLGQLPVLEVDGKQLPQSAAIYRYVGRVHGFYPSDACECAKVDVVTETVSEFDPDLGKIFIESDQAKKADLIKTLSAEKFPKRFSILEKLLLKNNEGKQWFVGDKSKVAFIDGCAFTYMPEYFTLLIEI</sequence>
<dbReference type="SUPFAM" id="SSF47616">
    <property type="entry name" value="GST C-terminal domain-like"/>
    <property type="match status" value="1"/>
</dbReference>
<dbReference type="STRING" id="307972.A0A2G8JMB0"/>
<dbReference type="SFLD" id="SFLDS00019">
    <property type="entry name" value="Glutathione_Transferase_(cytos"/>
    <property type="match status" value="1"/>
</dbReference>
<dbReference type="InterPro" id="IPR036282">
    <property type="entry name" value="Glutathione-S-Trfase_C_sf"/>
</dbReference>
<dbReference type="PROSITE" id="PS50405">
    <property type="entry name" value="GST_CTER"/>
    <property type="match status" value="1"/>
</dbReference>
<dbReference type="InterPro" id="IPR040079">
    <property type="entry name" value="Glutathione_S-Trfase"/>
</dbReference>
<feature type="domain" description="GST C-terminal" evidence="2">
    <location>
        <begin position="70"/>
        <end position="164"/>
    </location>
</feature>
<evidence type="ECO:0000313" key="3">
    <source>
        <dbReference type="EMBL" id="PIK36867.1"/>
    </source>
</evidence>
<dbReference type="AlphaFoldDB" id="A0A2G8JMB0"/>
<dbReference type="CDD" id="cd03039">
    <property type="entry name" value="GST_N_Sigma_like"/>
    <property type="match status" value="1"/>
</dbReference>
<dbReference type="OrthoDB" id="5947164at2759"/>
<name>A0A2G8JMB0_STIJA</name>
<dbReference type="PANTHER" id="PTHR11571">
    <property type="entry name" value="GLUTATHIONE S-TRANSFERASE"/>
    <property type="match status" value="1"/>
</dbReference>
<dbReference type="Gene3D" id="1.20.1050.130">
    <property type="match status" value="1"/>
</dbReference>
<organism evidence="3 4">
    <name type="scientific">Stichopus japonicus</name>
    <name type="common">Sea cucumber</name>
    <dbReference type="NCBI Taxonomy" id="307972"/>
    <lineage>
        <taxon>Eukaryota</taxon>
        <taxon>Metazoa</taxon>
        <taxon>Echinodermata</taxon>
        <taxon>Eleutherozoa</taxon>
        <taxon>Echinozoa</taxon>
        <taxon>Holothuroidea</taxon>
        <taxon>Aspidochirotacea</taxon>
        <taxon>Aspidochirotida</taxon>
        <taxon>Stichopodidae</taxon>
        <taxon>Apostichopus</taxon>
    </lineage>
</organism>
<dbReference type="InterPro" id="IPR004045">
    <property type="entry name" value="Glutathione_S-Trfase_N"/>
</dbReference>